<protein>
    <recommendedName>
        <fullName evidence="1">FAS1 domain-containing protein</fullName>
    </recommendedName>
</protein>
<proteinExistence type="predicted"/>
<feature type="domain" description="FAS1" evidence="1">
    <location>
        <begin position="34"/>
        <end position="167"/>
    </location>
</feature>
<feature type="domain" description="FAS1" evidence="1">
    <location>
        <begin position="171"/>
        <end position="371"/>
    </location>
</feature>
<dbReference type="PROSITE" id="PS50213">
    <property type="entry name" value="FAS1"/>
    <property type="match status" value="2"/>
</dbReference>
<dbReference type="InterPro" id="IPR050904">
    <property type="entry name" value="Adhesion/Biosynth-related"/>
</dbReference>
<dbReference type="Gene3D" id="2.30.180.10">
    <property type="entry name" value="FAS1 domain"/>
    <property type="match status" value="2"/>
</dbReference>
<evidence type="ECO:0000313" key="3">
    <source>
        <dbReference type="Proteomes" id="UP000192610"/>
    </source>
</evidence>
<gene>
    <name evidence="2" type="ORF">A4H97_00115</name>
</gene>
<name>A0A1V9EVX4_9BACT</name>
<evidence type="ECO:0000259" key="1">
    <source>
        <dbReference type="PROSITE" id="PS50213"/>
    </source>
</evidence>
<reference evidence="3" key="1">
    <citation type="submission" date="2016-04" db="EMBL/GenBank/DDBJ databases">
        <authorList>
            <person name="Chen L."/>
            <person name="Zhuang W."/>
            <person name="Wang G."/>
        </authorList>
    </citation>
    <scope>NUCLEOTIDE SEQUENCE [LARGE SCALE GENOMIC DNA]</scope>
    <source>
        <strain evidence="3">17621</strain>
    </source>
</reference>
<dbReference type="PANTHER" id="PTHR10900:SF77">
    <property type="entry name" value="FI19380P1"/>
    <property type="match status" value="1"/>
</dbReference>
<evidence type="ECO:0000313" key="2">
    <source>
        <dbReference type="EMBL" id="OQP50289.1"/>
    </source>
</evidence>
<dbReference type="GO" id="GO:0005615">
    <property type="term" value="C:extracellular space"/>
    <property type="evidence" value="ECO:0007669"/>
    <property type="project" value="TreeGrafter"/>
</dbReference>
<dbReference type="AlphaFoldDB" id="A0A1V9EVX4"/>
<dbReference type="RefSeq" id="WP_165758855.1">
    <property type="nucleotide sequence ID" value="NZ_FOCZ01000001.1"/>
</dbReference>
<dbReference type="SMART" id="SM00554">
    <property type="entry name" value="FAS1"/>
    <property type="match status" value="2"/>
</dbReference>
<dbReference type="Proteomes" id="UP000192610">
    <property type="component" value="Unassembled WGS sequence"/>
</dbReference>
<dbReference type="InterPro" id="IPR036378">
    <property type="entry name" value="FAS1_dom_sf"/>
</dbReference>
<dbReference type="InterPro" id="IPR000782">
    <property type="entry name" value="FAS1_domain"/>
</dbReference>
<accession>A0A1V9EVX4</accession>
<keyword evidence="3" id="KW-1185">Reference proteome</keyword>
<dbReference type="PROSITE" id="PS51257">
    <property type="entry name" value="PROKAR_LIPOPROTEIN"/>
    <property type="match status" value="1"/>
</dbReference>
<dbReference type="EMBL" id="LVXG01000012">
    <property type="protein sequence ID" value="OQP50289.1"/>
    <property type="molecule type" value="Genomic_DNA"/>
</dbReference>
<sequence length="384" mass="41740">MNIFQIKWKKAWVWLLLPVMASCSKKDYNATPDQHTLNEYIQQGDNLTLFKQALQKTGLDTVLAKGGPYTVFAPIDSAFTASGLTSDKIAAYPADQLRDILAFHIIPGRIGTGSLTGFLSDSMQSLNKTNIPVVTQNYYGTFLNGMKVTQGNINLADGVLHKLSAIAFPANGDLLAAIDSLPNTKMAAWIIHHSVGLLQFTQDVTRMFAPTPPNFQGYHVVNFFGNSAPPYTTWFVPSDNAFKMYGYNSIDDLAKTDTAVRSNMLTSCILLGMYFTADFLGGRYTGNGYSHGGIVAPDKPLILNLANSAYLAYYQSNGSWAYVNMINTSGSYEIGNDGMSLMGSGITTPVHIIQPNIVSTTGIVHVIDQVFAPNGDYTPKGPQP</sequence>
<dbReference type="Pfam" id="PF02469">
    <property type="entry name" value="Fasciclin"/>
    <property type="match status" value="2"/>
</dbReference>
<dbReference type="SUPFAM" id="SSF82153">
    <property type="entry name" value="FAS1 domain"/>
    <property type="match status" value="2"/>
</dbReference>
<dbReference type="STRING" id="354355.SAMN05660816_00928"/>
<dbReference type="PANTHER" id="PTHR10900">
    <property type="entry name" value="PERIOSTIN-RELATED"/>
    <property type="match status" value="1"/>
</dbReference>
<organism evidence="2 3">
    <name type="scientific">Niastella yeongjuensis</name>
    <dbReference type="NCBI Taxonomy" id="354355"/>
    <lineage>
        <taxon>Bacteria</taxon>
        <taxon>Pseudomonadati</taxon>
        <taxon>Bacteroidota</taxon>
        <taxon>Chitinophagia</taxon>
        <taxon>Chitinophagales</taxon>
        <taxon>Chitinophagaceae</taxon>
        <taxon>Niastella</taxon>
    </lineage>
</organism>
<comment type="caution">
    <text evidence="2">The sequence shown here is derived from an EMBL/GenBank/DDBJ whole genome shotgun (WGS) entry which is preliminary data.</text>
</comment>